<evidence type="ECO:0000313" key="3">
    <source>
        <dbReference type="EMBL" id="KAL3107867.1"/>
    </source>
</evidence>
<feature type="compositionally biased region" description="Basic and acidic residues" evidence="1">
    <location>
        <begin position="444"/>
        <end position="454"/>
    </location>
</feature>
<feature type="region of interest" description="Disordered" evidence="1">
    <location>
        <begin position="441"/>
        <end position="460"/>
    </location>
</feature>
<feature type="domain" description="C2H2-type" evidence="2">
    <location>
        <begin position="41"/>
        <end position="65"/>
    </location>
</feature>
<feature type="region of interest" description="Disordered" evidence="1">
    <location>
        <begin position="276"/>
        <end position="295"/>
    </location>
</feature>
<feature type="domain" description="C2H2-type" evidence="2">
    <location>
        <begin position="535"/>
        <end position="560"/>
    </location>
</feature>
<dbReference type="AlphaFoldDB" id="A0ABD2KY26"/>
<comment type="caution">
    <text evidence="3">The sequence shown here is derived from an EMBL/GenBank/DDBJ whole genome shotgun (WGS) entry which is preliminary data.</text>
</comment>
<dbReference type="InterPro" id="IPR013087">
    <property type="entry name" value="Znf_C2H2_type"/>
</dbReference>
<protein>
    <recommendedName>
        <fullName evidence="2">C2H2-type domain-containing protein</fullName>
    </recommendedName>
</protein>
<evidence type="ECO:0000256" key="1">
    <source>
        <dbReference type="SAM" id="MobiDB-lite"/>
    </source>
</evidence>
<feature type="domain" description="C2H2-type" evidence="2">
    <location>
        <begin position="2"/>
        <end position="35"/>
    </location>
</feature>
<dbReference type="EMBL" id="JBICBT010000605">
    <property type="protein sequence ID" value="KAL3107867.1"/>
    <property type="molecule type" value="Genomic_DNA"/>
</dbReference>
<feature type="compositionally biased region" description="Basic and acidic residues" evidence="1">
    <location>
        <begin position="98"/>
        <end position="109"/>
    </location>
</feature>
<evidence type="ECO:0000259" key="2">
    <source>
        <dbReference type="SMART" id="SM00355"/>
    </source>
</evidence>
<feature type="region of interest" description="Disordered" evidence="1">
    <location>
        <begin position="98"/>
        <end position="200"/>
    </location>
</feature>
<reference evidence="3 4" key="1">
    <citation type="submission" date="2024-10" db="EMBL/GenBank/DDBJ databases">
        <authorList>
            <person name="Kim D."/>
        </authorList>
    </citation>
    <scope>NUCLEOTIDE SEQUENCE [LARGE SCALE GENOMIC DNA]</scope>
    <source>
        <strain evidence="3">BH-2024</strain>
    </source>
</reference>
<feature type="compositionally biased region" description="Basic and acidic residues" evidence="1">
    <location>
        <begin position="136"/>
        <end position="145"/>
    </location>
</feature>
<feature type="domain" description="C2H2-type" evidence="2">
    <location>
        <begin position="505"/>
        <end position="529"/>
    </location>
</feature>
<feature type="compositionally biased region" description="Basic and acidic residues" evidence="1">
    <location>
        <begin position="383"/>
        <end position="397"/>
    </location>
</feature>
<feature type="compositionally biased region" description="Acidic residues" evidence="1">
    <location>
        <begin position="179"/>
        <end position="192"/>
    </location>
</feature>
<proteinExistence type="predicted"/>
<feature type="domain" description="C2H2-type" evidence="2">
    <location>
        <begin position="300"/>
        <end position="324"/>
    </location>
</feature>
<dbReference type="Gene3D" id="3.30.160.60">
    <property type="entry name" value="Classic Zinc Finger"/>
    <property type="match status" value="1"/>
</dbReference>
<keyword evidence="4" id="KW-1185">Reference proteome</keyword>
<feature type="compositionally biased region" description="Basic and acidic residues" evidence="1">
    <location>
        <begin position="116"/>
        <end position="127"/>
    </location>
</feature>
<dbReference type="Proteomes" id="UP001620626">
    <property type="component" value="Unassembled WGS sequence"/>
</dbReference>
<feature type="region of interest" description="Disordered" evidence="1">
    <location>
        <begin position="222"/>
        <end position="241"/>
    </location>
</feature>
<evidence type="ECO:0000313" key="4">
    <source>
        <dbReference type="Proteomes" id="UP001620626"/>
    </source>
</evidence>
<organism evidence="3 4">
    <name type="scientific">Heterodera trifolii</name>
    <dbReference type="NCBI Taxonomy" id="157864"/>
    <lineage>
        <taxon>Eukaryota</taxon>
        <taxon>Metazoa</taxon>
        <taxon>Ecdysozoa</taxon>
        <taxon>Nematoda</taxon>
        <taxon>Chromadorea</taxon>
        <taxon>Rhabditida</taxon>
        <taxon>Tylenchina</taxon>
        <taxon>Tylenchomorpha</taxon>
        <taxon>Tylenchoidea</taxon>
        <taxon>Heteroderidae</taxon>
        <taxon>Heteroderinae</taxon>
        <taxon>Heterodera</taxon>
    </lineage>
</organism>
<accession>A0ABD2KY26</accession>
<dbReference type="SMART" id="SM00355">
    <property type="entry name" value="ZnF_C2H2"/>
    <property type="match status" value="6"/>
</dbReference>
<feature type="domain" description="C2H2-type" evidence="2">
    <location>
        <begin position="330"/>
        <end position="355"/>
    </location>
</feature>
<feature type="region of interest" description="Disordered" evidence="1">
    <location>
        <begin position="383"/>
        <end position="403"/>
    </location>
</feature>
<feature type="compositionally biased region" description="Polar residues" evidence="1">
    <location>
        <begin position="157"/>
        <end position="173"/>
    </location>
</feature>
<feature type="compositionally biased region" description="Polar residues" evidence="1">
    <location>
        <begin position="227"/>
        <end position="241"/>
    </location>
</feature>
<sequence length="596" mass="67869">MFNCQICISESVANAFNSPRFSSFDQLEAHLAADHFSLLPYECEHCQFAKFPTEFAVMKHNEMDHDSRNYSFRCRITPEVKEKRSKMREFLTKVTEREKHLNERAEKEQFASSPMEVEKKRKTKDGQTKNSQIKGNDGKEEEKPKRMCLRPRPFSSADGNTTAKNCESANGETVVSFGGEEEEDDEDEDMEGEGSSLTDELKEQQANVQEILRATAAAVSQFGGPKNQITPPTNKRHSANNSYSLRPNRFKPYALLHNGIPILTDCENDVLQIVEDSPEMEPSPSKSERKRSKSKTFGRIRCKKCKEMVNASGGCLSHHTNARHLRLPMFHCELCKRDFFEVSNTRIIKHMHKQHKGSSKHLVNNYHKFSALLHAARDECFGGKGQRNENGKADRKSTPKGVNSIDLNEKMLERGEKSGRKESQCKGIVALKNDFKLNLSSNENDCRPKKEGEKGNGAAMPPIDKYSFLVSCPDRHLAEFERQIQNGEGQNSIKEKRQNGDNQRIPCKKCGEMVWNQTVNRLNHVNVRHLQLPLHQCAVCQKSFTSYSRSACSSHIQFAHKAEIDSGKCSKVIEEHIIYRKDAYDGQLLEAVKDYF</sequence>
<name>A0ABD2KY26_9BILA</name>
<gene>
    <name evidence="3" type="ORF">niasHT_017099</name>
</gene>